<keyword evidence="6 9" id="KW-0812">Transmembrane</keyword>
<feature type="transmembrane region" description="Helical" evidence="9">
    <location>
        <begin position="72"/>
        <end position="92"/>
    </location>
</feature>
<dbReference type="PANTHER" id="PTHR23535:SF2">
    <property type="entry name" value="SUGAR EFFLUX TRANSPORTER A-RELATED"/>
    <property type="match status" value="1"/>
</dbReference>
<comment type="caution">
    <text evidence="11">The sequence shown here is derived from an EMBL/GenBank/DDBJ whole genome shotgun (WGS) entry which is preliminary data.</text>
</comment>
<organism evidence="11 12">
    <name type="scientific">Dactylosporangium cerinum</name>
    <dbReference type="NCBI Taxonomy" id="1434730"/>
    <lineage>
        <taxon>Bacteria</taxon>
        <taxon>Bacillati</taxon>
        <taxon>Actinomycetota</taxon>
        <taxon>Actinomycetes</taxon>
        <taxon>Micromonosporales</taxon>
        <taxon>Micromonosporaceae</taxon>
        <taxon>Dactylosporangium</taxon>
    </lineage>
</organism>
<evidence type="ECO:0000256" key="9">
    <source>
        <dbReference type="SAM" id="Phobius"/>
    </source>
</evidence>
<name>A0ABV9VSX1_9ACTN</name>
<evidence type="ECO:0000256" key="4">
    <source>
        <dbReference type="ARBA" id="ARBA00022475"/>
    </source>
</evidence>
<dbReference type="InterPro" id="IPR011701">
    <property type="entry name" value="MFS"/>
</dbReference>
<evidence type="ECO:0000256" key="7">
    <source>
        <dbReference type="ARBA" id="ARBA00022989"/>
    </source>
</evidence>
<feature type="transmembrane region" description="Helical" evidence="9">
    <location>
        <begin position="335"/>
        <end position="361"/>
    </location>
</feature>
<dbReference type="Pfam" id="PF07690">
    <property type="entry name" value="MFS_1"/>
    <property type="match status" value="1"/>
</dbReference>
<dbReference type="InterPro" id="IPR036259">
    <property type="entry name" value="MFS_trans_sf"/>
</dbReference>
<feature type="domain" description="Major facilitator superfamily (MFS) profile" evidence="10">
    <location>
        <begin position="6"/>
        <end position="389"/>
    </location>
</feature>
<dbReference type="PANTHER" id="PTHR23535">
    <property type="entry name" value="SUGAR EFFLUX TRANSPORTER A-RELATED"/>
    <property type="match status" value="1"/>
</dbReference>
<comment type="similarity">
    <text evidence="2">Belongs to the major facilitator superfamily. Set transporter family.</text>
</comment>
<dbReference type="Proteomes" id="UP001595912">
    <property type="component" value="Unassembled WGS sequence"/>
</dbReference>
<feature type="transmembrane region" description="Helical" evidence="9">
    <location>
        <begin position="308"/>
        <end position="328"/>
    </location>
</feature>
<feature type="transmembrane region" description="Helical" evidence="9">
    <location>
        <begin position="280"/>
        <end position="302"/>
    </location>
</feature>
<evidence type="ECO:0000256" key="6">
    <source>
        <dbReference type="ARBA" id="ARBA00022692"/>
    </source>
</evidence>
<accession>A0ABV9VSX1</accession>
<feature type="transmembrane region" description="Helical" evidence="9">
    <location>
        <begin position="245"/>
        <end position="268"/>
    </location>
</feature>
<keyword evidence="3" id="KW-0813">Transport</keyword>
<sequence>MLASPLYRGTTIAMFLSGLGFSAAAPQIARFLVNDLGGSLTAAGLFYLTNLTAPVAGYLVGARSDRTGGRLGLFRICAVAGFASWAAIAFSTQLWMPFVLSAVIGAFGGAATSQLFAAIHDETSAHPNPNNDGVVAIVRMALTAGWVVGPVTGSFLAAHTSLRIMLLATAVATLAQIIPLGTLRTSPAAAVADPTSEPGTRRRPGLRAMLPLLAFTALYVLVYAGESIKYAYLPIYMNDQLHYPAALSGAVIGIQPLVELVLMPLAVLVARRIGMMRLMVLGAAFGVAANICFATTGTAAGLFTGQVLMGGVWGIFAALGIIVAQGLLPTAVATASAIFLSSTAISSALGGAAGGIGAAVIGLPTVFLIPAAAALLAVTGLAVMTRSTERSLPA</sequence>
<keyword evidence="4" id="KW-1003">Cell membrane</keyword>
<dbReference type="PROSITE" id="PS50850">
    <property type="entry name" value="MFS"/>
    <property type="match status" value="1"/>
</dbReference>
<evidence type="ECO:0000256" key="8">
    <source>
        <dbReference type="ARBA" id="ARBA00023136"/>
    </source>
</evidence>
<keyword evidence="5" id="KW-0762">Sugar transport</keyword>
<evidence type="ECO:0000256" key="2">
    <source>
        <dbReference type="ARBA" id="ARBA00006523"/>
    </source>
</evidence>
<dbReference type="EMBL" id="JBHSIU010000018">
    <property type="protein sequence ID" value="MFC4999413.1"/>
    <property type="molecule type" value="Genomic_DNA"/>
</dbReference>
<reference evidence="12" key="1">
    <citation type="journal article" date="2019" name="Int. J. Syst. Evol. Microbiol.">
        <title>The Global Catalogue of Microorganisms (GCM) 10K type strain sequencing project: providing services to taxonomists for standard genome sequencing and annotation.</title>
        <authorList>
            <consortium name="The Broad Institute Genomics Platform"/>
            <consortium name="The Broad Institute Genome Sequencing Center for Infectious Disease"/>
            <person name="Wu L."/>
            <person name="Ma J."/>
        </authorList>
    </citation>
    <scope>NUCLEOTIDE SEQUENCE [LARGE SCALE GENOMIC DNA]</scope>
    <source>
        <strain evidence="12">CGMCC 4.7152</strain>
    </source>
</reference>
<feature type="transmembrane region" description="Helical" evidence="9">
    <location>
        <begin position="98"/>
        <end position="119"/>
    </location>
</feature>
<dbReference type="InterPro" id="IPR020846">
    <property type="entry name" value="MFS_dom"/>
</dbReference>
<feature type="transmembrane region" description="Helical" evidence="9">
    <location>
        <begin position="204"/>
        <end position="225"/>
    </location>
</feature>
<dbReference type="SUPFAM" id="SSF103473">
    <property type="entry name" value="MFS general substrate transporter"/>
    <property type="match status" value="1"/>
</dbReference>
<evidence type="ECO:0000256" key="3">
    <source>
        <dbReference type="ARBA" id="ARBA00022448"/>
    </source>
</evidence>
<proteinExistence type="inferred from homology"/>
<keyword evidence="7 9" id="KW-1133">Transmembrane helix</keyword>
<evidence type="ECO:0000259" key="10">
    <source>
        <dbReference type="PROSITE" id="PS50850"/>
    </source>
</evidence>
<dbReference type="Gene3D" id="1.20.1250.20">
    <property type="entry name" value="MFS general substrate transporter like domains"/>
    <property type="match status" value="2"/>
</dbReference>
<dbReference type="RefSeq" id="WP_380115837.1">
    <property type="nucleotide sequence ID" value="NZ_JBHSIU010000018.1"/>
</dbReference>
<evidence type="ECO:0000313" key="12">
    <source>
        <dbReference type="Proteomes" id="UP001595912"/>
    </source>
</evidence>
<feature type="transmembrane region" description="Helical" evidence="9">
    <location>
        <begin position="40"/>
        <end position="60"/>
    </location>
</feature>
<comment type="subcellular location">
    <subcellularLocation>
        <location evidence="1">Cell membrane</location>
        <topology evidence="1">Multi-pass membrane protein</topology>
    </subcellularLocation>
</comment>
<evidence type="ECO:0000313" key="11">
    <source>
        <dbReference type="EMBL" id="MFC4999413.1"/>
    </source>
</evidence>
<feature type="transmembrane region" description="Helical" evidence="9">
    <location>
        <begin position="367"/>
        <end position="385"/>
    </location>
</feature>
<protein>
    <submittedName>
        <fullName evidence="11">MFS transporter</fullName>
    </submittedName>
</protein>
<gene>
    <name evidence="11" type="ORF">ACFPIJ_16395</name>
</gene>
<keyword evidence="8 9" id="KW-0472">Membrane</keyword>
<evidence type="ECO:0000256" key="5">
    <source>
        <dbReference type="ARBA" id="ARBA00022597"/>
    </source>
</evidence>
<keyword evidence="12" id="KW-1185">Reference proteome</keyword>
<feature type="transmembrane region" description="Helical" evidence="9">
    <location>
        <begin position="140"/>
        <end position="158"/>
    </location>
</feature>
<evidence type="ECO:0000256" key="1">
    <source>
        <dbReference type="ARBA" id="ARBA00004651"/>
    </source>
</evidence>